<evidence type="ECO:0000259" key="1">
    <source>
        <dbReference type="PROSITE" id="PS50404"/>
    </source>
</evidence>
<evidence type="ECO:0008006" key="5">
    <source>
        <dbReference type="Google" id="ProtNLM"/>
    </source>
</evidence>
<dbReference type="PANTHER" id="PTHR11571">
    <property type="entry name" value="GLUTATHIONE S-TRANSFERASE"/>
    <property type="match status" value="1"/>
</dbReference>
<comment type="caution">
    <text evidence="3">The sequence shown here is derived from an EMBL/GenBank/DDBJ whole genome shotgun (WGS) entry which is preliminary data.</text>
</comment>
<dbReference type="GO" id="GO:0006749">
    <property type="term" value="P:glutathione metabolic process"/>
    <property type="evidence" value="ECO:0007669"/>
    <property type="project" value="TreeGrafter"/>
</dbReference>
<dbReference type="Proteomes" id="UP001145021">
    <property type="component" value="Unassembled WGS sequence"/>
</dbReference>
<proteinExistence type="predicted"/>
<keyword evidence="4" id="KW-1185">Reference proteome</keyword>
<dbReference type="Gene3D" id="3.40.30.10">
    <property type="entry name" value="Glutaredoxin"/>
    <property type="match status" value="1"/>
</dbReference>
<dbReference type="SUPFAM" id="SSF52833">
    <property type="entry name" value="Thioredoxin-like"/>
    <property type="match status" value="1"/>
</dbReference>
<dbReference type="Gene3D" id="1.20.1050.10">
    <property type="match status" value="1"/>
</dbReference>
<dbReference type="InterPro" id="IPR004046">
    <property type="entry name" value="GST_C"/>
</dbReference>
<reference evidence="3" key="1">
    <citation type="submission" date="2022-07" db="EMBL/GenBank/DDBJ databases">
        <title>Phylogenomic reconstructions and comparative analyses of Kickxellomycotina fungi.</title>
        <authorList>
            <person name="Reynolds N.K."/>
            <person name="Stajich J.E."/>
            <person name="Barry K."/>
            <person name="Grigoriev I.V."/>
            <person name="Crous P."/>
            <person name="Smith M.E."/>
        </authorList>
    </citation>
    <scope>NUCLEOTIDE SEQUENCE</scope>
    <source>
        <strain evidence="3">NBRC 105413</strain>
    </source>
</reference>
<dbReference type="PROSITE" id="PS50404">
    <property type="entry name" value="GST_NTER"/>
    <property type="match status" value="1"/>
</dbReference>
<dbReference type="InterPro" id="IPR036249">
    <property type="entry name" value="Thioredoxin-like_sf"/>
</dbReference>
<dbReference type="PROSITE" id="PS50405">
    <property type="entry name" value="GST_CTER"/>
    <property type="match status" value="1"/>
</dbReference>
<evidence type="ECO:0000313" key="4">
    <source>
        <dbReference type="Proteomes" id="UP001145021"/>
    </source>
</evidence>
<evidence type="ECO:0000313" key="3">
    <source>
        <dbReference type="EMBL" id="KAJ1645543.1"/>
    </source>
</evidence>
<gene>
    <name evidence="3" type="ORF">LPJ64_002883</name>
</gene>
<dbReference type="Pfam" id="PF14497">
    <property type="entry name" value="GST_C_3"/>
    <property type="match status" value="1"/>
</dbReference>
<dbReference type="InterPro" id="IPR050213">
    <property type="entry name" value="GST_superfamily"/>
</dbReference>
<feature type="domain" description="GST C-terminal" evidence="2">
    <location>
        <begin position="84"/>
        <end position="208"/>
    </location>
</feature>
<dbReference type="GO" id="GO:0004364">
    <property type="term" value="F:glutathione transferase activity"/>
    <property type="evidence" value="ECO:0007669"/>
    <property type="project" value="TreeGrafter"/>
</dbReference>
<accession>A0A9W8CKL3</accession>
<name>A0A9W8CKL3_9FUNG</name>
<sequence>MSSFVLRYFPVRARAETTKAILSYANADWTQESPAWPLEKQNQPVGKLPVLTETLSNGTQFTLCESLAIEGYLAKKFGLSANENPQMEARQMELRSQIKDIYELTVLIKFAPSDEVRQSIKEKFLVLAKAIIEYHEKVLEENGSNGHYFGDKITYVDLAAFATNGAIKASMTDIFPKALEMFSEENAPLMNKVFEKIKTDPKMTSFIN</sequence>
<dbReference type="SUPFAM" id="SSF47616">
    <property type="entry name" value="GST C-terminal domain-like"/>
    <property type="match status" value="1"/>
</dbReference>
<dbReference type="InterPro" id="IPR010987">
    <property type="entry name" value="Glutathione-S-Trfase_C-like"/>
</dbReference>
<protein>
    <recommendedName>
        <fullName evidence="5">Glutathione S-transferase</fullName>
    </recommendedName>
</protein>
<dbReference type="EMBL" id="JANBOH010000100">
    <property type="protein sequence ID" value="KAJ1645543.1"/>
    <property type="molecule type" value="Genomic_DNA"/>
</dbReference>
<evidence type="ECO:0000259" key="2">
    <source>
        <dbReference type="PROSITE" id="PS50405"/>
    </source>
</evidence>
<organism evidence="3 4">
    <name type="scientific">Coemansia asiatica</name>
    <dbReference type="NCBI Taxonomy" id="1052880"/>
    <lineage>
        <taxon>Eukaryota</taxon>
        <taxon>Fungi</taxon>
        <taxon>Fungi incertae sedis</taxon>
        <taxon>Zoopagomycota</taxon>
        <taxon>Kickxellomycotina</taxon>
        <taxon>Kickxellomycetes</taxon>
        <taxon>Kickxellales</taxon>
        <taxon>Kickxellaceae</taxon>
        <taxon>Coemansia</taxon>
    </lineage>
</organism>
<dbReference type="InterPro" id="IPR036282">
    <property type="entry name" value="Glutathione-S-Trfase_C_sf"/>
</dbReference>
<dbReference type="InterPro" id="IPR004045">
    <property type="entry name" value="Glutathione_S-Trfase_N"/>
</dbReference>
<dbReference type="AlphaFoldDB" id="A0A9W8CKL3"/>
<feature type="domain" description="GST N-terminal" evidence="1">
    <location>
        <begin position="2"/>
        <end position="81"/>
    </location>
</feature>